<protein>
    <recommendedName>
        <fullName evidence="6">DUF4175 family protein</fullName>
    </recommendedName>
</protein>
<feature type="region of interest" description="Disordered" evidence="2">
    <location>
        <begin position="801"/>
        <end position="831"/>
    </location>
</feature>
<dbReference type="Proteomes" id="UP000807850">
    <property type="component" value="Unassembled WGS sequence"/>
</dbReference>
<evidence type="ECO:0000256" key="2">
    <source>
        <dbReference type="SAM" id="MobiDB-lite"/>
    </source>
</evidence>
<feature type="non-terminal residue" evidence="4">
    <location>
        <position position="1"/>
    </location>
</feature>
<accession>A0A9D6L6P5</accession>
<keyword evidence="3" id="KW-0812">Transmembrane</keyword>
<evidence type="ECO:0000313" key="5">
    <source>
        <dbReference type="Proteomes" id="UP000807850"/>
    </source>
</evidence>
<reference evidence="4" key="1">
    <citation type="submission" date="2020-07" db="EMBL/GenBank/DDBJ databases">
        <title>Huge and variable diversity of episymbiotic CPR bacteria and DPANN archaea in groundwater ecosystems.</title>
        <authorList>
            <person name="He C.Y."/>
            <person name="Keren R."/>
            <person name="Whittaker M."/>
            <person name="Farag I.F."/>
            <person name="Doudna J."/>
            <person name="Cate J.H.D."/>
            <person name="Banfield J.F."/>
        </authorList>
    </citation>
    <scope>NUCLEOTIDE SEQUENCE</scope>
    <source>
        <strain evidence="4">NC_groundwater_928_Pr1_S-0.2um_72_17</strain>
    </source>
</reference>
<organism evidence="4 5">
    <name type="scientific">Eiseniibacteriota bacterium</name>
    <dbReference type="NCBI Taxonomy" id="2212470"/>
    <lineage>
        <taxon>Bacteria</taxon>
        <taxon>Candidatus Eiseniibacteriota</taxon>
    </lineage>
</organism>
<evidence type="ECO:0000313" key="4">
    <source>
        <dbReference type="EMBL" id="MBI3539786.1"/>
    </source>
</evidence>
<dbReference type="EMBL" id="JACQAY010000185">
    <property type="protein sequence ID" value="MBI3539786.1"/>
    <property type="molecule type" value="Genomic_DNA"/>
</dbReference>
<keyword evidence="3" id="KW-0472">Membrane</keyword>
<feature type="region of interest" description="Disordered" evidence="2">
    <location>
        <begin position="708"/>
        <end position="732"/>
    </location>
</feature>
<feature type="compositionally biased region" description="Basic and acidic residues" evidence="2">
    <location>
        <begin position="563"/>
        <end position="580"/>
    </location>
</feature>
<gene>
    <name evidence="4" type="ORF">HY076_05895</name>
</gene>
<feature type="region of interest" description="Disordered" evidence="2">
    <location>
        <begin position="546"/>
        <end position="682"/>
    </location>
</feature>
<dbReference type="AlphaFoldDB" id="A0A9D6L6P5"/>
<evidence type="ECO:0000256" key="3">
    <source>
        <dbReference type="SAM" id="Phobius"/>
    </source>
</evidence>
<feature type="region of interest" description="Disordered" evidence="2">
    <location>
        <begin position="941"/>
        <end position="967"/>
    </location>
</feature>
<feature type="transmembrane region" description="Helical" evidence="3">
    <location>
        <begin position="31"/>
        <end position="50"/>
    </location>
</feature>
<sequence length="1005" mass="111106">LARAVADETARRVRTIAVASGRPAIAPRRPLLVLLAAVAAIVTLALLLPAPTSRSWATLLDPNRAAPPVRIAVEPGSVRLTPGAALAVRARVWGTARAPRLLRDGSHADAATPEGAGVRGERVWRFDLTQLTREQDYRVRVAGVESPRYRISLAGEPSPVSFEIEIAAPAYARLPLQRGTATRGDVSALRGSRASLLVTFDRDLKSLAATLPGGRSAAWTAVTPRRWRGEVPVADDGEYTLTAVAERGEAHFRYRITPMADAPPLLSVRVPAGDVDLPVGQQIPVEVLAQDDLGLAKLTLQYRKDASAPWADLPIARFDGEPREAHVETRWDATPLALLPGQSATFRFELLDDNRVSGPGRAVSPTFELRFPSLADLYEHVDQKQQTAEAALQQIAEKAKELQKSLDKLARLQPRPAPQSSQGFERSEELKSALERQQELGRKIDDAAKEMRESLDQAAERQTFDQQLQNKLKELAGLMDQIQSKDFRDAMQKMRDALEKMDQKPLESELPQWRERNQQMLSNLQRTIELMKKLREEEKLQSLAQRADELKAEQDQMNQKMDAPPKDAGADAKPDAKPDAKSGAQNPAAAKDPLAEQQQGAAEKSEKLAMDAQKTGEDAKEGDEKQGLDEAAKELKSEAAPAQREASQQAQQKDRSSASKSGKRASQSLSRAAQSLRKMVSQMSEEQNQLDLAAVRRAAQDLLSLQRATEQNMDPTAPLAQRADRQTDLSEGTSRVADSLRTLATQTPFISGQLALALQTAVDLLTVSGRELMTGNRGRGEEAGRDGGRALNLAVLELRRTEESMCQKPGAGAPSSNPRPGSQPQNGQNMQDLAGRQGQLNQRTRGLSQRLSQQLRLQAGDRDEVQRLAEEQQRIREQLEQVQRDEQSHHELLGRLDQTQQEMKEVEEALRNGVTDPSIEEKQTHILSRMLDATRSINRRDFDPERESRPGVDVARPSPAELPRELMRESDRLRLDLLKAEADRYPAQYRAFIETYLKSLNGSPR</sequence>
<feature type="coiled-coil region" evidence="1">
    <location>
        <begin position="862"/>
        <end position="916"/>
    </location>
</feature>
<feature type="compositionally biased region" description="Basic and acidic residues" evidence="2">
    <location>
        <begin position="603"/>
        <end position="637"/>
    </location>
</feature>
<feature type="compositionally biased region" description="Polar residues" evidence="2">
    <location>
        <begin position="814"/>
        <end position="831"/>
    </location>
</feature>
<evidence type="ECO:0000256" key="1">
    <source>
        <dbReference type="SAM" id="Coils"/>
    </source>
</evidence>
<proteinExistence type="predicted"/>
<keyword evidence="3" id="KW-1133">Transmembrane helix</keyword>
<evidence type="ECO:0008006" key="6">
    <source>
        <dbReference type="Google" id="ProtNLM"/>
    </source>
</evidence>
<feature type="compositionally biased region" description="Low complexity" evidence="2">
    <location>
        <begin position="658"/>
        <end position="677"/>
    </location>
</feature>
<feature type="region of interest" description="Disordered" evidence="2">
    <location>
        <begin position="413"/>
        <end position="432"/>
    </location>
</feature>
<comment type="caution">
    <text evidence="4">The sequence shown here is derived from an EMBL/GenBank/DDBJ whole genome shotgun (WGS) entry which is preliminary data.</text>
</comment>
<keyword evidence="1" id="KW-0175">Coiled coil</keyword>
<feature type="compositionally biased region" description="Basic and acidic residues" evidence="2">
    <location>
        <begin position="941"/>
        <end position="950"/>
    </location>
</feature>
<name>A0A9D6L6P5_UNCEI</name>